<evidence type="ECO:0000256" key="7">
    <source>
        <dbReference type="ARBA" id="ARBA00022793"/>
    </source>
</evidence>
<evidence type="ECO:0000259" key="14">
    <source>
        <dbReference type="Pfam" id="PF02775"/>
    </source>
</evidence>
<feature type="domain" description="Thiamine pyrophosphate enzyme TPP-binding" evidence="14">
    <location>
        <begin position="401"/>
        <end position="527"/>
    </location>
</feature>
<dbReference type="InterPro" id="IPR000399">
    <property type="entry name" value="TPP-bd_CS"/>
</dbReference>
<evidence type="ECO:0000256" key="6">
    <source>
        <dbReference type="ARBA" id="ARBA00022723"/>
    </source>
</evidence>
<keyword evidence="10" id="KW-0456">Lyase</keyword>
<evidence type="ECO:0000313" key="17">
    <source>
        <dbReference type="Proteomes" id="UP000246991"/>
    </source>
</evidence>
<comment type="similarity">
    <text evidence="3 12">Belongs to the TPP enzyme family.</text>
</comment>
<dbReference type="GO" id="GO:0004737">
    <property type="term" value="F:pyruvate decarboxylase activity"/>
    <property type="evidence" value="ECO:0007669"/>
    <property type="project" value="UniProtKB-EC"/>
</dbReference>
<dbReference type="InterPro" id="IPR012001">
    <property type="entry name" value="Thiamin_PyroP_enz_TPP-bd_dom"/>
</dbReference>
<dbReference type="PROSITE" id="PS00187">
    <property type="entry name" value="TPP_ENZYMES"/>
    <property type="match status" value="1"/>
</dbReference>
<protein>
    <recommendedName>
        <fullName evidence="5">Pyruvate decarboxylase</fullName>
        <ecNumber evidence="4">4.1.1.1</ecNumber>
    </recommendedName>
</protein>
<reference evidence="16 17" key="1">
    <citation type="submission" date="2018-03" db="EMBL/GenBank/DDBJ databases">
        <title>Genomes of Pezizomycetes fungi and the evolution of truffles.</title>
        <authorList>
            <person name="Murat C."/>
            <person name="Payen T."/>
            <person name="Noel B."/>
            <person name="Kuo A."/>
            <person name="Martin F.M."/>
        </authorList>
    </citation>
    <scope>NUCLEOTIDE SEQUENCE [LARGE SCALE GENOMIC DNA]</scope>
    <source>
        <strain evidence="16">091103-1</strain>
    </source>
</reference>
<comment type="cofactor">
    <cofactor evidence="2">
        <name>thiamine diphosphate</name>
        <dbReference type="ChEBI" id="CHEBI:58937"/>
    </cofactor>
</comment>
<evidence type="ECO:0000256" key="11">
    <source>
        <dbReference type="PIRSR" id="PIRSR036565-2"/>
    </source>
</evidence>
<dbReference type="GO" id="GO:0000949">
    <property type="term" value="P:aromatic amino acid family catabolic process to alcohol via Ehrlich pathway"/>
    <property type="evidence" value="ECO:0007669"/>
    <property type="project" value="TreeGrafter"/>
</dbReference>
<dbReference type="GO" id="GO:0005829">
    <property type="term" value="C:cytosol"/>
    <property type="evidence" value="ECO:0007669"/>
    <property type="project" value="TreeGrafter"/>
</dbReference>
<dbReference type="Pfam" id="PF02776">
    <property type="entry name" value="TPP_enzyme_N"/>
    <property type="match status" value="1"/>
</dbReference>
<dbReference type="Gene3D" id="3.40.50.970">
    <property type="match status" value="2"/>
</dbReference>
<dbReference type="Gene3D" id="3.40.50.1220">
    <property type="entry name" value="TPP-binding domain"/>
    <property type="match status" value="1"/>
</dbReference>
<dbReference type="GO" id="GO:0000287">
    <property type="term" value="F:magnesium ion binding"/>
    <property type="evidence" value="ECO:0007669"/>
    <property type="project" value="InterPro"/>
</dbReference>
<dbReference type="FunFam" id="3.40.50.970:FF:000019">
    <property type="entry name" value="Pyruvate decarboxylase isozyme"/>
    <property type="match status" value="1"/>
</dbReference>
<dbReference type="Pfam" id="PF02775">
    <property type="entry name" value="TPP_enzyme_C"/>
    <property type="match status" value="1"/>
</dbReference>
<dbReference type="InterPro" id="IPR047214">
    <property type="entry name" value="TPP_PDC_IPDC"/>
</dbReference>
<evidence type="ECO:0000256" key="5">
    <source>
        <dbReference type="ARBA" id="ARBA00014422"/>
    </source>
</evidence>
<comment type="cofactor">
    <cofactor evidence="11">
        <name>Mg(2+)</name>
        <dbReference type="ChEBI" id="CHEBI:18420"/>
    </cofactor>
    <text evidence="11">Binds 1 Mg(2+) per subunit.</text>
</comment>
<dbReference type="CDD" id="cd07038">
    <property type="entry name" value="TPP_PYR_PDC_IPDC_like"/>
    <property type="match status" value="1"/>
</dbReference>
<comment type="catalytic activity">
    <reaction evidence="1">
        <text>a 2-oxocarboxylate + H(+) = an aldehyde + CO2</text>
        <dbReference type="Rhea" id="RHEA:11628"/>
        <dbReference type="ChEBI" id="CHEBI:15378"/>
        <dbReference type="ChEBI" id="CHEBI:16526"/>
        <dbReference type="ChEBI" id="CHEBI:17478"/>
        <dbReference type="ChEBI" id="CHEBI:35179"/>
        <dbReference type="EC" id="4.1.1.1"/>
    </reaction>
</comment>
<accession>A0A317SB41</accession>
<dbReference type="InterPro" id="IPR012110">
    <property type="entry name" value="PDC/IPDC-like"/>
</dbReference>
<sequence length="573" mass="63352">MAPPESISIAMYLFKRLHELGVRGVHGVPGDFNLATLDLLPDAGLYWVGNCNELNAAYAADGYARIKGISALITTFGVGELSALAGIAGAFSEHVPVVHIVGIPHTISQRNGLLLHHTLGNGDFTVFQNISRNISVTSTILNDPHRAASEIDRVLSACWVRARPVYIGLPTDIVSKEIPAAHLDTPLDLKIPDNDPETESEVVDEIAHLMYNSKNTIILADACAIRHRVLDELHELVEKTQLPTFVSPMGKGAVNEEFKAYGGVYVGDASGDEVRQRVDNAELILYVGGLQSDFNSGGFTYRISRKNTVEFHSDHMKVRYSEFPGIQMQPVLRKLLDKLDYSRVQTHTIPDLSNTIPRKVQESVSQEINHAWLWPRVGQWLREGDVIITETGTSNFGIWETRFPKNVTAISQVLWGSIGYSVGALQGAALACKEKYPERRVILFVGDGSLQLTVQEISTMIRHGLKPIIFVINNKGYTIERMIHGMNATYNDIQPWNHTDLLNVFGADPSDATSYQCKSRTALENLLKDENFSSAPYIQLVEIFMPRKDAPKALIKIGKITACLNDGSGDEQQ</sequence>
<keyword evidence="16" id="KW-0670">Pyruvate</keyword>
<dbReference type="STRING" id="42249.A0A317SB41"/>
<dbReference type="GO" id="GO:0005634">
    <property type="term" value="C:nucleus"/>
    <property type="evidence" value="ECO:0007669"/>
    <property type="project" value="TreeGrafter"/>
</dbReference>
<proteinExistence type="inferred from homology"/>
<dbReference type="Proteomes" id="UP000246991">
    <property type="component" value="Unassembled WGS sequence"/>
</dbReference>
<evidence type="ECO:0000256" key="10">
    <source>
        <dbReference type="ARBA" id="ARBA00023239"/>
    </source>
</evidence>
<dbReference type="SUPFAM" id="SSF52467">
    <property type="entry name" value="DHS-like NAD/FAD-binding domain"/>
    <property type="match status" value="1"/>
</dbReference>
<evidence type="ECO:0000256" key="1">
    <source>
        <dbReference type="ARBA" id="ARBA00001041"/>
    </source>
</evidence>
<dbReference type="InterPro" id="IPR029035">
    <property type="entry name" value="DHS-like_NAD/FAD-binding_dom"/>
</dbReference>
<dbReference type="PIRSF" id="PIRSF036565">
    <property type="entry name" value="Pyruvt_ip_decrb"/>
    <property type="match status" value="1"/>
</dbReference>
<evidence type="ECO:0000256" key="12">
    <source>
        <dbReference type="RuleBase" id="RU362132"/>
    </source>
</evidence>
<keyword evidence="9 12" id="KW-0786">Thiamine pyrophosphate</keyword>
<evidence type="ECO:0000256" key="2">
    <source>
        <dbReference type="ARBA" id="ARBA00001964"/>
    </source>
</evidence>
<dbReference type="PANTHER" id="PTHR43452">
    <property type="entry name" value="PYRUVATE DECARBOXYLASE"/>
    <property type="match status" value="1"/>
</dbReference>
<feature type="binding site" evidence="11">
    <location>
        <position position="474"/>
    </location>
    <ligand>
        <name>Mg(2+)</name>
        <dbReference type="ChEBI" id="CHEBI:18420"/>
    </ligand>
</feature>
<evidence type="ECO:0000256" key="8">
    <source>
        <dbReference type="ARBA" id="ARBA00022842"/>
    </source>
</evidence>
<evidence type="ECO:0000313" key="16">
    <source>
        <dbReference type="EMBL" id="PWW71749.1"/>
    </source>
</evidence>
<dbReference type="InterPro" id="IPR029061">
    <property type="entry name" value="THDP-binding"/>
</dbReference>
<dbReference type="SUPFAM" id="SSF52518">
    <property type="entry name" value="Thiamin diphosphate-binding fold (THDP-binding)"/>
    <property type="match status" value="2"/>
</dbReference>
<dbReference type="OrthoDB" id="3970464at2759"/>
<dbReference type="CDD" id="cd02005">
    <property type="entry name" value="TPP_PDC_IPDC"/>
    <property type="match status" value="1"/>
</dbReference>
<dbReference type="FunFam" id="3.40.50.970:FF:000024">
    <property type="entry name" value="Pyruvate decarboxylase isozyme"/>
    <property type="match status" value="1"/>
</dbReference>
<evidence type="ECO:0000256" key="9">
    <source>
        <dbReference type="ARBA" id="ARBA00023052"/>
    </source>
</evidence>
<dbReference type="AlphaFoldDB" id="A0A317SB41"/>
<comment type="caution">
    <text evidence="16">The sequence shown here is derived from an EMBL/GenBank/DDBJ whole genome shotgun (WGS) entry which is preliminary data.</text>
</comment>
<gene>
    <name evidence="16" type="ORF">C7212DRAFT_338258</name>
</gene>
<evidence type="ECO:0000256" key="4">
    <source>
        <dbReference type="ARBA" id="ARBA00013202"/>
    </source>
</evidence>
<dbReference type="PANTHER" id="PTHR43452:SF30">
    <property type="entry name" value="PYRUVATE DECARBOXYLASE ISOZYME 1-RELATED"/>
    <property type="match status" value="1"/>
</dbReference>
<dbReference type="EC" id="4.1.1.1" evidence="4"/>
<dbReference type="InterPro" id="IPR047213">
    <property type="entry name" value="TPP_PYR_PDC_IPDC-like"/>
</dbReference>
<keyword evidence="6 11" id="KW-0479">Metal-binding</keyword>
<keyword evidence="8 11" id="KW-0460">Magnesium</keyword>
<evidence type="ECO:0000259" key="15">
    <source>
        <dbReference type="Pfam" id="PF02776"/>
    </source>
</evidence>
<evidence type="ECO:0000256" key="3">
    <source>
        <dbReference type="ARBA" id="ARBA00007812"/>
    </source>
</evidence>
<dbReference type="Pfam" id="PF00205">
    <property type="entry name" value="TPP_enzyme_M"/>
    <property type="match status" value="1"/>
</dbReference>
<dbReference type="InterPro" id="IPR011766">
    <property type="entry name" value="TPP_enzyme_TPP-bd"/>
</dbReference>
<feature type="binding site" evidence="11">
    <location>
        <position position="476"/>
    </location>
    <ligand>
        <name>Mg(2+)</name>
        <dbReference type="ChEBI" id="CHEBI:18420"/>
    </ligand>
</feature>
<feature type="binding site" evidence="11">
    <location>
        <position position="447"/>
    </location>
    <ligand>
        <name>Mg(2+)</name>
        <dbReference type="ChEBI" id="CHEBI:18420"/>
    </ligand>
</feature>
<dbReference type="InterPro" id="IPR012000">
    <property type="entry name" value="Thiamin_PyroP_enz_cen_dom"/>
</dbReference>
<keyword evidence="17" id="KW-1185">Reference proteome</keyword>
<evidence type="ECO:0000259" key="13">
    <source>
        <dbReference type="Pfam" id="PF00205"/>
    </source>
</evidence>
<dbReference type="GO" id="GO:0030976">
    <property type="term" value="F:thiamine pyrophosphate binding"/>
    <property type="evidence" value="ECO:0007669"/>
    <property type="project" value="InterPro"/>
</dbReference>
<keyword evidence="7" id="KW-0210">Decarboxylase</keyword>
<dbReference type="EMBL" id="PYWC01000141">
    <property type="protein sequence ID" value="PWW71749.1"/>
    <property type="molecule type" value="Genomic_DNA"/>
</dbReference>
<feature type="domain" description="Thiamine pyrophosphate enzyme central" evidence="13">
    <location>
        <begin position="203"/>
        <end position="339"/>
    </location>
</feature>
<feature type="domain" description="Thiamine pyrophosphate enzyme N-terminal TPP-binding" evidence="15">
    <location>
        <begin position="9"/>
        <end position="110"/>
    </location>
</feature>
<organism evidence="16 17">
    <name type="scientific">Tuber magnatum</name>
    <name type="common">white Piedmont truffle</name>
    <dbReference type="NCBI Taxonomy" id="42249"/>
    <lineage>
        <taxon>Eukaryota</taxon>
        <taxon>Fungi</taxon>
        <taxon>Dikarya</taxon>
        <taxon>Ascomycota</taxon>
        <taxon>Pezizomycotina</taxon>
        <taxon>Pezizomycetes</taxon>
        <taxon>Pezizales</taxon>
        <taxon>Tuberaceae</taxon>
        <taxon>Tuber</taxon>
    </lineage>
</organism>
<name>A0A317SB41_9PEZI</name>